<keyword evidence="2" id="KW-0472">Membrane</keyword>
<dbReference type="AlphaFoldDB" id="A0A1X2Z1E5"/>
<dbReference type="NCBIfam" id="NF042935">
    <property type="entry name" value="SCO6880_fam"/>
    <property type="match status" value="1"/>
</dbReference>
<feature type="compositionally biased region" description="Basic and acidic residues" evidence="1">
    <location>
        <begin position="403"/>
        <end position="427"/>
    </location>
</feature>
<protein>
    <recommendedName>
        <fullName evidence="5">PrgI family protein</fullName>
    </recommendedName>
</protein>
<feature type="region of interest" description="Disordered" evidence="1">
    <location>
        <begin position="390"/>
        <end position="429"/>
    </location>
</feature>
<evidence type="ECO:0008006" key="5">
    <source>
        <dbReference type="Google" id="ProtNLM"/>
    </source>
</evidence>
<evidence type="ECO:0000256" key="2">
    <source>
        <dbReference type="SAM" id="Phobius"/>
    </source>
</evidence>
<comment type="caution">
    <text evidence="3">The sequence shown here is derived from an EMBL/GenBank/DDBJ whole genome shotgun (WGS) entry which is preliminary data.</text>
</comment>
<reference evidence="3 4" key="1">
    <citation type="journal article" date="2016" name="Sci. Rep.">
        <title>Evaluation of genetic diversity among strains of the human gut commensal Bifidobacterium adolescentis.</title>
        <authorList>
            <person name="Duranti S."/>
            <person name="Milani C."/>
            <person name="Lugli G.A."/>
            <person name="Mancabelli L."/>
            <person name="Turroni F."/>
            <person name="Ferrario C."/>
            <person name="Mangifesta M."/>
            <person name="Viappiani A."/>
            <person name="Sanchez B."/>
            <person name="Margolles A."/>
            <person name="van Sinderen D."/>
            <person name="Ventura M."/>
        </authorList>
    </citation>
    <scope>NUCLEOTIDE SEQUENCE [LARGE SCALE GENOMIC DNA]</scope>
    <source>
        <strain evidence="3 4">487B</strain>
    </source>
</reference>
<evidence type="ECO:0000313" key="3">
    <source>
        <dbReference type="EMBL" id="OSG88207.1"/>
    </source>
</evidence>
<feature type="transmembrane region" description="Helical" evidence="2">
    <location>
        <begin position="35"/>
        <end position="53"/>
    </location>
</feature>
<gene>
    <name evidence="3" type="ORF">B0487_1127</name>
</gene>
<dbReference type="RefSeq" id="WP_085393098.1">
    <property type="nucleotide sequence ID" value="NZ_AP031418.1"/>
</dbReference>
<proteinExistence type="predicted"/>
<evidence type="ECO:0000313" key="4">
    <source>
        <dbReference type="Proteomes" id="UP000193377"/>
    </source>
</evidence>
<evidence type="ECO:0000256" key="1">
    <source>
        <dbReference type="SAM" id="MobiDB-lite"/>
    </source>
</evidence>
<sequence>MSDNESNAGRSRVPAASFSRLSATRVVLGLDKAQLIVCVIGLAILVAGAAMGLNVPIMILGALVLAYGIPRIQGLSLVSWTWIWTHWRGRLKDGTNRWAYSPLASGRPLGVLGLYGHVEDRAQTIEGDGVEVVGTPFQGACYLWDPDKRQATAVLTANVEEWVLSSDRQKAGRAMALNTMLKELSETDGFIELKETSFVLPGHTPPEPEYLKDDRTPQWAREDLANLWHLPDILTPLQNSNYISVSVNADRLPHVVRKDRTERAAVGIAMGDLIRMTVAPALLDCGARRNTIHWCSPDDLRYLIRTIADPEHANDRPPVNRDDPTVTWVEEAKEHDYITLDSAVARSFWIYQWPDFDVQAGWIRDLVTDRRMMAFCHIWRPLTMEQSEAELRNRKSSMRQRAKLQDQREKSRDERREEKEQRLRELEQEANWPDTDHQGFITLFASSLPELDVFDRDMQNKAKNWHMKLNPMKGQQRAALTTILPLGI</sequence>
<accession>A0A1X2Z1E5</accession>
<keyword evidence="2" id="KW-0812">Transmembrane</keyword>
<dbReference type="EMBL" id="LNKD01000001">
    <property type="protein sequence ID" value="OSG88207.1"/>
    <property type="molecule type" value="Genomic_DNA"/>
</dbReference>
<dbReference type="Proteomes" id="UP000193377">
    <property type="component" value="Unassembled WGS sequence"/>
</dbReference>
<dbReference type="InterPro" id="IPR049978">
    <property type="entry name" value="SCO6880-like"/>
</dbReference>
<name>A0A1X2Z1E5_BIFAD</name>
<keyword evidence="2" id="KW-1133">Transmembrane helix</keyword>
<organism evidence="3 4">
    <name type="scientific">Bifidobacterium adolescentis</name>
    <dbReference type="NCBI Taxonomy" id="1680"/>
    <lineage>
        <taxon>Bacteria</taxon>
        <taxon>Bacillati</taxon>
        <taxon>Actinomycetota</taxon>
        <taxon>Actinomycetes</taxon>
        <taxon>Bifidobacteriales</taxon>
        <taxon>Bifidobacteriaceae</taxon>
        <taxon>Bifidobacterium</taxon>
    </lineage>
</organism>